<proteinExistence type="predicted"/>
<evidence type="ECO:0000313" key="2">
    <source>
        <dbReference type="Proteomes" id="UP001234178"/>
    </source>
</evidence>
<dbReference type="Proteomes" id="UP001234178">
    <property type="component" value="Unassembled WGS sequence"/>
</dbReference>
<accession>A0ABQ9Z6W9</accession>
<organism evidence="1 2">
    <name type="scientific">Daphnia magna</name>
    <dbReference type="NCBI Taxonomy" id="35525"/>
    <lineage>
        <taxon>Eukaryota</taxon>
        <taxon>Metazoa</taxon>
        <taxon>Ecdysozoa</taxon>
        <taxon>Arthropoda</taxon>
        <taxon>Crustacea</taxon>
        <taxon>Branchiopoda</taxon>
        <taxon>Diplostraca</taxon>
        <taxon>Cladocera</taxon>
        <taxon>Anomopoda</taxon>
        <taxon>Daphniidae</taxon>
        <taxon>Daphnia</taxon>
    </lineage>
</organism>
<comment type="caution">
    <text evidence="1">The sequence shown here is derived from an EMBL/GenBank/DDBJ whole genome shotgun (WGS) entry which is preliminary data.</text>
</comment>
<keyword evidence="2" id="KW-1185">Reference proteome</keyword>
<name>A0ABQ9Z6W9_9CRUS</name>
<reference evidence="1 2" key="1">
    <citation type="journal article" date="2023" name="Nucleic Acids Res.">
        <title>The hologenome of Daphnia magna reveals possible DNA methylation and microbiome-mediated evolution of the host genome.</title>
        <authorList>
            <person name="Chaturvedi A."/>
            <person name="Li X."/>
            <person name="Dhandapani V."/>
            <person name="Marshall H."/>
            <person name="Kissane S."/>
            <person name="Cuenca-Cambronero M."/>
            <person name="Asole G."/>
            <person name="Calvet F."/>
            <person name="Ruiz-Romero M."/>
            <person name="Marangio P."/>
            <person name="Guigo R."/>
            <person name="Rago D."/>
            <person name="Mirbahai L."/>
            <person name="Eastwood N."/>
            <person name="Colbourne J.K."/>
            <person name="Zhou J."/>
            <person name="Mallon E."/>
            <person name="Orsini L."/>
        </authorList>
    </citation>
    <scope>NUCLEOTIDE SEQUENCE [LARGE SCALE GENOMIC DNA]</scope>
    <source>
        <strain evidence="1">LRV0_1</strain>
    </source>
</reference>
<evidence type="ECO:0000313" key="1">
    <source>
        <dbReference type="EMBL" id="KAK4008648.1"/>
    </source>
</evidence>
<sequence>MSYIRLHLHYLSWHGKCMTFYKASGGECASRNVNGVILFHDVHLNRETAILASPNSGGDFEMALPGSCCMTAADLMRY</sequence>
<protein>
    <submittedName>
        <fullName evidence="1">Uncharacterized protein</fullName>
    </submittedName>
</protein>
<dbReference type="EMBL" id="JAOYFB010000002">
    <property type="protein sequence ID" value="KAK4008648.1"/>
    <property type="molecule type" value="Genomic_DNA"/>
</dbReference>
<gene>
    <name evidence="1" type="ORF">OUZ56_013781</name>
</gene>